<dbReference type="PANTHER" id="PTHR33365:SF4">
    <property type="entry name" value="CYCLOCHLOROTINE BIOSYNTHESIS PROTEIN O"/>
    <property type="match status" value="1"/>
</dbReference>
<dbReference type="Proteomes" id="UP000078397">
    <property type="component" value="Unassembled WGS sequence"/>
</dbReference>
<dbReference type="GeneID" id="28856489"/>
<name>A0A179F200_METCM</name>
<dbReference type="EMBL" id="LSBJ02000010">
    <property type="protein sequence ID" value="OAQ59143.1"/>
    <property type="molecule type" value="Genomic_DNA"/>
</dbReference>
<gene>
    <name evidence="4" type="ORF">VFPPC_14727</name>
</gene>
<evidence type="ECO:0000256" key="1">
    <source>
        <dbReference type="ARBA" id="ARBA00004685"/>
    </source>
</evidence>
<comment type="pathway">
    <text evidence="1">Mycotoxin biosynthesis.</text>
</comment>
<dbReference type="GO" id="GO:0043386">
    <property type="term" value="P:mycotoxin biosynthetic process"/>
    <property type="evidence" value="ECO:0007669"/>
    <property type="project" value="InterPro"/>
</dbReference>
<protein>
    <recommendedName>
        <fullName evidence="6">Tat pathway signal sequence</fullName>
    </recommendedName>
</protein>
<organism evidence="4 5">
    <name type="scientific">Pochonia chlamydosporia 170</name>
    <dbReference type="NCBI Taxonomy" id="1380566"/>
    <lineage>
        <taxon>Eukaryota</taxon>
        <taxon>Fungi</taxon>
        <taxon>Dikarya</taxon>
        <taxon>Ascomycota</taxon>
        <taxon>Pezizomycotina</taxon>
        <taxon>Sordariomycetes</taxon>
        <taxon>Hypocreomycetidae</taxon>
        <taxon>Hypocreales</taxon>
        <taxon>Clavicipitaceae</taxon>
        <taxon>Pochonia</taxon>
    </lineage>
</organism>
<evidence type="ECO:0000313" key="5">
    <source>
        <dbReference type="Proteomes" id="UP000078397"/>
    </source>
</evidence>
<comment type="caution">
    <text evidence="4">The sequence shown here is derived from an EMBL/GenBank/DDBJ whole genome shotgun (WGS) entry which is preliminary data.</text>
</comment>
<comment type="similarity">
    <text evidence="2">Belongs to the ustYa family.</text>
</comment>
<dbReference type="PANTHER" id="PTHR33365">
    <property type="entry name" value="YALI0B05434P"/>
    <property type="match status" value="1"/>
</dbReference>
<keyword evidence="3" id="KW-0472">Membrane</keyword>
<dbReference type="InterPro" id="IPR021765">
    <property type="entry name" value="UstYa-like"/>
</dbReference>
<keyword evidence="5" id="KW-1185">Reference proteome</keyword>
<proteinExistence type="inferred from homology"/>
<sequence>MPADRGRYEPLEPISIQKHESESACDDDLDLANMPASKQPMWTRKQATMAFAANIVILLVSLCVLLISLGKKPALSDLECAKKVSTYSPAWDAVQYWEGSFNNAFNVSSIYRGPPTLEREQAWHALWYQDVLPIDKASLEALNQTHRGKHVEVLGSDPANPQYGAYLEVFHQLHCLNVLRQHSWGLSKFDPSWPKLLYPSLFKDRVMTRMHVDHCIETLRISLMCTADVTPLLYLYDKERTLGFSADFNTFHKCRDFDKIVSYVKENGFQLELKDENH</sequence>
<dbReference type="OrthoDB" id="3687641at2759"/>
<reference evidence="4 5" key="1">
    <citation type="journal article" date="2016" name="PLoS Pathog.">
        <title>Biosynthesis of antibiotic leucinostatins in bio-control fungus Purpureocillium lilacinum and their inhibition on phytophthora revealed by genome mining.</title>
        <authorList>
            <person name="Wang G."/>
            <person name="Liu Z."/>
            <person name="Lin R."/>
            <person name="Li E."/>
            <person name="Mao Z."/>
            <person name="Ling J."/>
            <person name="Yang Y."/>
            <person name="Yin W.B."/>
            <person name="Xie B."/>
        </authorList>
    </citation>
    <scope>NUCLEOTIDE SEQUENCE [LARGE SCALE GENOMIC DNA]</scope>
    <source>
        <strain evidence="4">170</strain>
    </source>
</reference>
<keyword evidence="3" id="KW-1133">Transmembrane helix</keyword>
<dbReference type="Pfam" id="PF11807">
    <property type="entry name" value="UstYa"/>
    <property type="match status" value="1"/>
</dbReference>
<dbReference type="KEGG" id="pchm:VFPPC_14727"/>
<keyword evidence="3" id="KW-0812">Transmembrane</keyword>
<dbReference type="AlphaFoldDB" id="A0A179F200"/>
<dbReference type="STRING" id="1380566.A0A179F200"/>
<dbReference type="RefSeq" id="XP_018137198.1">
    <property type="nucleotide sequence ID" value="XM_018292495.1"/>
</dbReference>
<evidence type="ECO:0000256" key="2">
    <source>
        <dbReference type="ARBA" id="ARBA00035112"/>
    </source>
</evidence>
<accession>A0A179F200</accession>
<evidence type="ECO:0000256" key="3">
    <source>
        <dbReference type="SAM" id="Phobius"/>
    </source>
</evidence>
<feature type="transmembrane region" description="Helical" evidence="3">
    <location>
        <begin position="47"/>
        <end position="70"/>
    </location>
</feature>
<evidence type="ECO:0008006" key="6">
    <source>
        <dbReference type="Google" id="ProtNLM"/>
    </source>
</evidence>
<evidence type="ECO:0000313" key="4">
    <source>
        <dbReference type="EMBL" id="OAQ59143.1"/>
    </source>
</evidence>